<proteinExistence type="predicted"/>
<dbReference type="PANTHER" id="PTHR34094">
    <property type="match status" value="1"/>
</dbReference>
<comment type="caution">
    <text evidence="2">The sequence shown here is derived from an EMBL/GenBank/DDBJ whole genome shotgun (WGS) entry which is preliminary data.</text>
</comment>
<dbReference type="RefSeq" id="WP_346581434.1">
    <property type="nucleotide sequence ID" value="NZ_JBDJLH010000008.1"/>
</dbReference>
<gene>
    <name evidence="2" type="ORF">ABE541_12975</name>
</gene>
<dbReference type="PANTHER" id="PTHR34094:SF1">
    <property type="entry name" value="PROTEIN FAM185A"/>
    <property type="match status" value="1"/>
</dbReference>
<dbReference type="EMBL" id="JBDJNQ010000005">
    <property type="protein sequence ID" value="MEN5378175.1"/>
    <property type="molecule type" value="Genomic_DNA"/>
</dbReference>
<protein>
    <recommendedName>
        <fullName evidence="4">Adhesin domain-containing protein</fullName>
    </recommendedName>
</protein>
<reference evidence="2 3" key="1">
    <citation type="submission" date="2024-04" db="EMBL/GenBank/DDBJ databases">
        <title>WGS of bacteria from Torrens River.</title>
        <authorList>
            <person name="Wyrsch E.R."/>
            <person name="Drigo B."/>
        </authorList>
    </citation>
    <scope>NUCLEOTIDE SEQUENCE [LARGE SCALE GENOMIC DNA]</scope>
    <source>
        <strain evidence="2 3">TWI391</strain>
    </source>
</reference>
<feature type="compositionally biased region" description="Polar residues" evidence="1">
    <location>
        <begin position="291"/>
        <end position="302"/>
    </location>
</feature>
<accession>A0ABV0BUE9</accession>
<dbReference type="Proteomes" id="UP001409291">
    <property type="component" value="Unassembled WGS sequence"/>
</dbReference>
<organism evidence="2 3">
    <name type="scientific">Sphingobacterium kitahiroshimense</name>
    <dbReference type="NCBI Taxonomy" id="470446"/>
    <lineage>
        <taxon>Bacteria</taxon>
        <taxon>Pseudomonadati</taxon>
        <taxon>Bacteroidota</taxon>
        <taxon>Sphingobacteriia</taxon>
        <taxon>Sphingobacteriales</taxon>
        <taxon>Sphingobacteriaceae</taxon>
        <taxon>Sphingobacterium</taxon>
    </lineage>
</organism>
<feature type="region of interest" description="Disordered" evidence="1">
    <location>
        <begin position="279"/>
        <end position="302"/>
    </location>
</feature>
<evidence type="ECO:0000313" key="3">
    <source>
        <dbReference type="Proteomes" id="UP001409291"/>
    </source>
</evidence>
<name>A0ABV0BUE9_9SPHI</name>
<sequence length="302" mass="31467">MKRFIQTTLLLLLVQVSFGQKMVRKETFHNSKIKDLEVSTSAGAIKVTGSNNQPGSVEVWVSRNGNLLNSSADLEKLLHEEYDVVIQLESGKLTASAKRKKGNNGNSSVSVAFYVTVPESVNSNLSTSGGSIQLNALNGKQTFRTSGGSLQIKSLAGNISGKTSGGSITASNSQGDIQLNTSGGSINLDNCSGNIRIATSGGSINGKNVEGLVDAHTSGGSITMDMKRMSDDITLATSGGSVKIKVPEGKYNVDLKGSRVNLPSAQNFSGRSNKSLAQGAINGGGKKIDARTSSGSVSLDFY</sequence>
<evidence type="ECO:0000256" key="1">
    <source>
        <dbReference type="SAM" id="MobiDB-lite"/>
    </source>
</evidence>
<evidence type="ECO:0000313" key="2">
    <source>
        <dbReference type="EMBL" id="MEN5378175.1"/>
    </source>
</evidence>
<keyword evidence="3" id="KW-1185">Reference proteome</keyword>
<evidence type="ECO:0008006" key="4">
    <source>
        <dbReference type="Google" id="ProtNLM"/>
    </source>
</evidence>